<dbReference type="EMBL" id="LHXO01000087">
    <property type="protein sequence ID" value="KXA94054.1"/>
    <property type="molecule type" value="Genomic_DNA"/>
</dbReference>
<feature type="transmembrane region" description="Helical" evidence="6">
    <location>
        <begin position="249"/>
        <end position="269"/>
    </location>
</feature>
<keyword evidence="4 6" id="KW-0472">Membrane</keyword>
<feature type="transmembrane region" description="Helical" evidence="6">
    <location>
        <begin position="137"/>
        <end position="167"/>
    </location>
</feature>
<dbReference type="Pfam" id="PF03699">
    <property type="entry name" value="UPF0182"/>
    <property type="match status" value="1"/>
</dbReference>
<evidence type="ECO:0000313" key="7">
    <source>
        <dbReference type="EMBL" id="KXA94054.1"/>
    </source>
</evidence>
<keyword evidence="2 6" id="KW-0812">Transmembrane</keyword>
<proteinExistence type="predicted"/>
<keyword evidence="8" id="KW-1185">Reference proteome</keyword>
<feature type="coiled-coil region" evidence="5">
    <location>
        <begin position="909"/>
        <end position="937"/>
    </location>
</feature>
<feature type="transmembrane region" description="Helical" evidence="6">
    <location>
        <begin position="12"/>
        <end position="36"/>
    </location>
</feature>
<dbReference type="PANTHER" id="PTHR39344">
    <property type="entry name" value="UPF0182 PROTEIN SLL1060"/>
    <property type="match status" value="1"/>
</dbReference>
<evidence type="ECO:0000256" key="5">
    <source>
        <dbReference type="SAM" id="Coils"/>
    </source>
</evidence>
<gene>
    <name evidence="7" type="ORF">AKJ65_05560</name>
</gene>
<evidence type="ECO:0000256" key="3">
    <source>
        <dbReference type="ARBA" id="ARBA00022989"/>
    </source>
</evidence>
<sequence length="939" mass="108148">MKLSERGQGLLKWFIYAVVIILGVLLTISISSGFIMDYYWFKSIGHLNVFMINLKYQLILLFGGWAIATICLLLAWRETRKSVGDQLPDIGGKLYTIFSVLVGFGVGWWLKGNYMIILKFLNRTSWGLVDPIFHHDISFYVFTLPVVKVFLTFVASISALVLVFSLIPYGIAKARFESEKTELEFGEYSIWDPPQFLRSPVILGPIIVLTITGAISVWLGRYSYLWAFEPGAQIPVGASYMAVHYHIHYTWIKALGVILLGGLVAYSFFHLEELRDKIEVGDWSSLKKEIFLILAVFFIFAIIPGLIFGAINSLEVKPNEPDIQKDYIKKGIKFTRKAYDLDEVVEIPYELRTENLSPEEALNTSTIKNARIVDYRPIKTTYEERQRLREYYRFPDVDVDRYEVESGKRISVISGREMDITTLQEEEGKKGWQYTNLIYTHGYGVVVSPANEVSKDGFPLMKVSGIPIKSEWKTLEVKEPRIYFGELTNDYVITKAQGLKEFDYPVENQNYYNYEYDRGIELGSFWKKLVTFFYTGDFKILVSNYVGEESRLLLHRNVHKRVKKISPYLRYDPNAHLFIENGGGLCYLLNGITETERYPYSYSDSEAPGYLSDSVKAFVEANTGDVKFYIIDENDPLAQTYSKIYPNLFQKGEKMPEDYRKHIIYPQSLFQTQMEIYSRYHMENYLLFYQKEDLWTPAREKYHERSQRVEPYNILLNVSDIQGFENNEEEFTLVKPFTPSDRNNMRAWVGVGQDPGNYGRMVAFKFPRGSFVNGPMLVEATIDQDPDISSKLTLWGRGGSEILRGNLLVLPVKNDILYIEPLYLSAEGVPVPKLNKVIAVYRDVAAMENTLAQAVTKVLGGKVRPTPPEENVGPVENIVMTELSQTVREYLELSAKYHKLITENKYRAAGIVKENMVKLREEMRKILEENIQQLGENIQ</sequence>
<feature type="transmembrane region" description="Helical" evidence="6">
    <location>
        <begin position="56"/>
        <end position="76"/>
    </location>
</feature>
<dbReference type="GO" id="GO:0005576">
    <property type="term" value="C:extracellular region"/>
    <property type="evidence" value="ECO:0007669"/>
    <property type="project" value="TreeGrafter"/>
</dbReference>
<evidence type="ECO:0000256" key="2">
    <source>
        <dbReference type="ARBA" id="ARBA00022692"/>
    </source>
</evidence>
<feature type="transmembrane region" description="Helical" evidence="6">
    <location>
        <begin position="290"/>
        <end position="311"/>
    </location>
</feature>
<protein>
    <submittedName>
        <fullName evidence="7">Uncharacterized protein</fullName>
    </submittedName>
</protein>
<keyword evidence="3 6" id="KW-1133">Transmembrane helix</keyword>
<organism evidence="7 8">
    <name type="scientific">candidate division MSBL1 archaeon SCGC-AAA259E19</name>
    <dbReference type="NCBI Taxonomy" id="1698264"/>
    <lineage>
        <taxon>Archaea</taxon>
        <taxon>Methanobacteriati</taxon>
        <taxon>Methanobacteriota</taxon>
        <taxon>candidate division MSBL1</taxon>
    </lineage>
</organism>
<accession>A0A133UIQ3</accession>
<keyword evidence="1" id="KW-1003">Cell membrane</keyword>
<evidence type="ECO:0000256" key="6">
    <source>
        <dbReference type="SAM" id="Phobius"/>
    </source>
</evidence>
<evidence type="ECO:0000256" key="1">
    <source>
        <dbReference type="ARBA" id="ARBA00022475"/>
    </source>
</evidence>
<reference evidence="7 8" key="1">
    <citation type="journal article" date="2016" name="Sci. Rep.">
        <title>Metabolic traits of an uncultured archaeal lineage -MSBL1- from brine pools of the Red Sea.</title>
        <authorList>
            <person name="Mwirichia R."/>
            <person name="Alam I."/>
            <person name="Rashid M."/>
            <person name="Vinu M."/>
            <person name="Ba-Alawi W."/>
            <person name="Anthony Kamau A."/>
            <person name="Kamanda Ngugi D."/>
            <person name="Goker M."/>
            <person name="Klenk H.P."/>
            <person name="Bajic V."/>
            <person name="Stingl U."/>
        </authorList>
    </citation>
    <scope>NUCLEOTIDE SEQUENCE [LARGE SCALE GENOMIC DNA]</scope>
    <source>
        <strain evidence="7">SCGC-AAA259E19</strain>
    </source>
</reference>
<evidence type="ECO:0000313" key="8">
    <source>
        <dbReference type="Proteomes" id="UP000070284"/>
    </source>
</evidence>
<dbReference type="GO" id="GO:0016020">
    <property type="term" value="C:membrane"/>
    <property type="evidence" value="ECO:0007669"/>
    <property type="project" value="InterPro"/>
</dbReference>
<dbReference type="PANTHER" id="PTHR39344:SF1">
    <property type="entry name" value="UPF0182 PROTEIN SLL1060"/>
    <property type="match status" value="1"/>
</dbReference>
<feature type="transmembrane region" description="Helical" evidence="6">
    <location>
        <begin position="97"/>
        <end position="117"/>
    </location>
</feature>
<evidence type="ECO:0000256" key="4">
    <source>
        <dbReference type="ARBA" id="ARBA00023136"/>
    </source>
</evidence>
<feature type="transmembrane region" description="Helical" evidence="6">
    <location>
        <begin position="201"/>
        <end position="220"/>
    </location>
</feature>
<dbReference type="InterPro" id="IPR005372">
    <property type="entry name" value="UPF0182"/>
</dbReference>
<dbReference type="Proteomes" id="UP000070284">
    <property type="component" value="Unassembled WGS sequence"/>
</dbReference>
<dbReference type="AlphaFoldDB" id="A0A133UIQ3"/>
<name>A0A133UIQ3_9EURY</name>
<comment type="caution">
    <text evidence="7">The sequence shown here is derived from an EMBL/GenBank/DDBJ whole genome shotgun (WGS) entry which is preliminary data.</text>
</comment>
<keyword evidence="5" id="KW-0175">Coiled coil</keyword>